<comment type="caution">
    <text evidence="2">The sequence shown here is derived from an EMBL/GenBank/DDBJ whole genome shotgun (WGS) entry which is preliminary data.</text>
</comment>
<gene>
    <name evidence="2" type="ORF">FHU33_3031</name>
</gene>
<protein>
    <recommendedName>
        <fullName evidence="4">SPOR domain-containing protein</fullName>
    </recommendedName>
</protein>
<feature type="compositionally biased region" description="Basic and acidic residues" evidence="1">
    <location>
        <begin position="43"/>
        <end position="54"/>
    </location>
</feature>
<evidence type="ECO:0000313" key="3">
    <source>
        <dbReference type="Proteomes" id="UP000319865"/>
    </source>
</evidence>
<sequence length="76" mass="8750">MGPAETTATEPTEEAHMAAGPWFFCLKHHTVEPRDGCAERHRLGPYETRQEAERALQTVAERNEQLDEQDRKWEGD</sequence>
<evidence type="ECO:0000313" key="2">
    <source>
        <dbReference type="EMBL" id="TQN43580.1"/>
    </source>
</evidence>
<dbReference type="EMBL" id="VFQE01000001">
    <property type="protein sequence ID" value="TQN43580.1"/>
    <property type="molecule type" value="Genomic_DNA"/>
</dbReference>
<feature type="compositionally biased region" description="Basic and acidic residues" evidence="1">
    <location>
        <begin position="61"/>
        <end position="76"/>
    </location>
</feature>
<keyword evidence="3" id="KW-1185">Reference proteome</keyword>
<evidence type="ECO:0008006" key="4">
    <source>
        <dbReference type="Google" id="ProtNLM"/>
    </source>
</evidence>
<reference evidence="2 3" key="1">
    <citation type="submission" date="2019-06" db="EMBL/GenBank/DDBJ databases">
        <title>Sequencing the genomes of 1000 actinobacteria strains.</title>
        <authorList>
            <person name="Klenk H.-P."/>
        </authorList>
    </citation>
    <scope>NUCLEOTIDE SEQUENCE [LARGE SCALE GENOMIC DNA]</scope>
    <source>
        <strain evidence="2 3">DSM 46837</strain>
    </source>
</reference>
<proteinExistence type="predicted"/>
<name>A0A543PHM4_9ACTN</name>
<dbReference type="Proteomes" id="UP000319865">
    <property type="component" value="Unassembled WGS sequence"/>
</dbReference>
<accession>A0A543PHM4</accession>
<dbReference type="AlphaFoldDB" id="A0A543PHM4"/>
<evidence type="ECO:0000256" key="1">
    <source>
        <dbReference type="SAM" id="MobiDB-lite"/>
    </source>
</evidence>
<organism evidence="2 3">
    <name type="scientific">Blastococcus colisei</name>
    <dbReference type="NCBI Taxonomy" id="1564162"/>
    <lineage>
        <taxon>Bacteria</taxon>
        <taxon>Bacillati</taxon>
        <taxon>Actinomycetota</taxon>
        <taxon>Actinomycetes</taxon>
        <taxon>Geodermatophilales</taxon>
        <taxon>Geodermatophilaceae</taxon>
        <taxon>Blastococcus</taxon>
    </lineage>
</organism>
<feature type="region of interest" description="Disordered" evidence="1">
    <location>
        <begin position="43"/>
        <end position="76"/>
    </location>
</feature>